<evidence type="ECO:0000313" key="3">
    <source>
        <dbReference type="Proteomes" id="UP000758603"/>
    </source>
</evidence>
<dbReference type="Gene3D" id="3.90.1200.10">
    <property type="match status" value="1"/>
</dbReference>
<proteinExistence type="predicted"/>
<dbReference type="GeneID" id="70132783"/>
<dbReference type="EMBL" id="JAGPXC010000009">
    <property type="protein sequence ID" value="KAH6646918.1"/>
    <property type="molecule type" value="Genomic_DNA"/>
</dbReference>
<evidence type="ECO:0000313" key="2">
    <source>
        <dbReference type="EMBL" id="KAH6646918.1"/>
    </source>
</evidence>
<feature type="domain" description="Aminoglycoside phosphotransferase" evidence="1">
    <location>
        <begin position="61"/>
        <end position="314"/>
    </location>
</feature>
<accession>A0A9P8RMF8</accession>
<name>A0A9P8RMF8_9PEZI</name>
<evidence type="ECO:0000259" key="1">
    <source>
        <dbReference type="Pfam" id="PF01636"/>
    </source>
</evidence>
<sequence>MAPYDFIAEKNNQDERLAFARKLLDARDEIVSFVDSRLKWDGAGKYDGFFKGSFNISLDVKRGDNGEHVLIRFPAPGNIYGPWRDEKVKNEVMVMKYLSENSNIPVPGVRCWGLTKDSPRQLGPFIIMDFVGGQDLSDLLQLPAENEKDAIILDPDIDETRLDIIYEQIASFMLELSRLEFPRIGAISKNATGQWSVTGRPLTYDMNEVVTLGGYLAEELVIKEPFDHSGAYFAARAQCLQAHLEAQRNIAGDDEDLARDEFVARRGFAKLIPEHGIIDDNGPFLLFCDDLRPTNMLVNPNTLRITAVLDWEFTNTMPSQYANDVPWWLLLKQPASWVCDGEIQEFLDLFIPRMEQFIRAVIRIEAKSPPIAGQLRLSARMRDSWDSGRFWFNLASRSSFDFGEIFWDALHKKDLRGGILDMATLAEKESFVKRKMDQFDKYRKERESDGRFC</sequence>
<protein>
    <recommendedName>
        <fullName evidence="1">Aminoglycoside phosphotransferase domain-containing protein</fullName>
    </recommendedName>
</protein>
<dbReference type="PANTHER" id="PTHR21310:SF37">
    <property type="entry name" value="AMINOGLYCOSIDE PHOSPHOTRANSFERASE DOMAIN-CONTAINING PROTEIN"/>
    <property type="match status" value="1"/>
</dbReference>
<dbReference type="InterPro" id="IPR011009">
    <property type="entry name" value="Kinase-like_dom_sf"/>
</dbReference>
<dbReference type="SUPFAM" id="SSF56112">
    <property type="entry name" value="Protein kinase-like (PK-like)"/>
    <property type="match status" value="1"/>
</dbReference>
<dbReference type="OrthoDB" id="5412996at2759"/>
<keyword evidence="3" id="KW-1185">Reference proteome</keyword>
<dbReference type="AlphaFoldDB" id="A0A9P8RMF8"/>
<comment type="caution">
    <text evidence="2">The sequence shown here is derived from an EMBL/GenBank/DDBJ whole genome shotgun (WGS) entry which is preliminary data.</text>
</comment>
<gene>
    <name evidence="2" type="ORF">BKA67DRAFT_580918</name>
</gene>
<organism evidence="2 3">
    <name type="scientific">Truncatella angustata</name>
    <dbReference type="NCBI Taxonomy" id="152316"/>
    <lineage>
        <taxon>Eukaryota</taxon>
        <taxon>Fungi</taxon>
        <taxon>Dikarya</taxon>
        <taxon>Ascomycota</taxon>
        <taxon>Pezizomycotina</taxon>
        <taxon>Sordariomycetes</taxon>
        <taxon>Xylariomycetidae</taxon>
        <taxon>Amphisphaeriales</taxon>
        <taxon>Sporocadaceae</taxon>
        <taxon>Truncatella</taxon>
    </lineage>
</organism>
<dbReference type="PANTHER" id="PTHR21310">
    <property type="entry name" value="AMINOGLYCOSIDE PHOSPHOTRANSFERASE-RELATED-RELATED"/>
    <property type="match status" value="1"/>
</dbReference>
<dbReference type="Proteomes" id="UP000758603">
    <property type="component" value="Unassembled WGS sequence"/>
</dbReference>
<dbReference type="InterPro" id="IPR051678">
    <property type="entry name" value="AGP_Transferase"/>
</dbReference>
<reference evidence="2" key="1">
    <citation type="journal article" date="2021" name="Nat. Commun.">
        <title>Genetic determinants of endophytism in the Arabidopsis root mycobiome.</title>
        <authorList>
            <person name="Mesny F."/>
            <person name="Miyauchi S."/>
            <person name="Thiergart T."/>
            <person name="Pickel B."/>
            <person name="Atanasova L."/>
            <person name="Karlsson M."/>
            <person name="Huettel B."/>
            <person name="Barry K.W."/>
            <person name="Haridas S."/>
            <person name="Chen C."/>
            <person name="Bauer D."/>
            <person name="Andreopoulos W."/>
            <person name="Pangilinan J."/>
            <person name="LaButti K."/>
            <person name="Riley R."/>
            <person name="Lipzen A."/>
            <person name="Clum A."/>
            <person name="Drula E."/>
            <person name="Henrissat B."/>
            <person name="Kohler A."/>
            <person name="Grigoriev I.V."/>
            <person name="Martin F.M."/>
            <person name="Hacquard S."/>
        </authorList>
    </citation>
    <scope>NUCLEOTIDE SEQUENCE</scope>
    <source>
        <strain evidence="2">MPI-SDFR-AT-0073</strain>
    </source>
</reference>
<dbReference type="Gene3D" id="3.30.200.20">
    <property type="entry name" value="Phosphorylase Kinase, domain 1"/>
    <property type="match status" value="1"/>
</dbReference>
<dbReference type="InterPro" id="IPR002575">
    <property type="entry name" value="Aminoglycoside_PTrfase"/>
</dbReference>
<dbReference type="RefSeq" id="XP_045953432.1">
    <property type="nucleotide sequence ID" value="XM_046103892.1"/>
</dbReference>
<dbReference type="Pfam" id="PF01636">
    <property type="entry name" value="APH"/>
    <property type="match status" value="1"/>
</dbReference>